<feature type="chain" id="PRO_5042319453" evidence="7">
    <location>
        <begin position="27"/>
        <end position="203"/>
    </location>
</feature>
<accession>A0AAJ7SVB1</accession>
<dbReference type="Proteomes" id="UP001318040">
    <property type="component" value="Chromosome 9"/>
</dbReference>
<reference evidence="12" key="1">
    <citation type="submission" date="2025-08" db="UniProtKB">
        <authorList>
            <consortium name="RefSeq"/>
        </authorList>
    </citation>
    <scope>IDENTIFICATION</scope>
    <source>
        <tissue evidence="12">Sperm</tissue>
    </source>
</reference>
<dbReference type="GO" id="GO:0034632">
    <property type="term" value="F:retinol transmembrane transporter activity"/>
    <property type="evidence" value="ECO:0007669"/>
    <property type="project" value="InterPro"/>
</dbReference>
<dbReference type="InterPro" id="IPR000566">
    <property type="entry name" value="Lipocln_cytosolic_FA-bd_dom"/>
</dbReference>
<sequence>MEPRHAASSLLVAALSLVALLAPARANRTCAVDNFPVMDNFDKERYLGKWYAVSKKDPEGLFLQDNISADYTLDEDGNLVATSRGRVKLFGFWEACADMVASYIVAKPEVKSKMFMNYQGLASYLSSGGDDYWVIDTDYDSYALTYSCRSRDEEGLCADGYSLVFARTPRGLPPGTQRIIRARQDELCLLGHFTPVVQNGACP</sequence>
<feature type="domain" description="Lipocalin/cytosolic fatty-acid binding" evidence="10">
    <location>
        <begin position="48"/>
        <end position="169"/>
    </location>
</feature>
<evidence type="ECO:0000256" key="8">
    <source>
        <dbReference type="PIRSR" id="PIRSR036893-50"/>
    </source>
</evidence>
<dbReference type="GO" id="GO:0019841">
    <property type="term" value="F:retinol binding"/>
    <property type="evidence" value="ECO:0007669"/>
    <property type="project" value="UniProtKB-KW"/>
</dbReference>
<organism evidence="11 12">
    <name type="scientific">Petromyzon marinus</name>
    <name type="common">Sea lamprey</name>
    <dbReference type="NCBI Taxonomy" id="7757"/>
    <lineage>
        <taxon>Eukaryota</taxon>
        <taxon>Metazoa</taxon>
        <taxon>Chordata</taxon>
        <taxon>Craniata</taxon>
        <taxon>Vertebrata</taxon>
        <taxon>Cyclostomata</taxon>
        <taxon>Hyperoartia</taxon>
        <taxon>Petromyzontiformes</taxon>
        <taxon>Petromyzontidae</taxon>
        <taxon>Petromyzon</taxon>
    </lineage>
</organism>
<feature type="disulfide bond" evidence="8">
    <location>
        <begin position="96"/>
        <end position="202"/>
    </location>
</feature>
<dbReference type="RefSeq" id="XP_032806154.1">
    <property type="nucleotide sequence ID" value="XM_032950263.1"/>
</dbReference>
<dbReference type="AlphaFoldDB" id="A0AAJ7SVB1"/>
<dbReference type="KEGG" id="pmrn:116940436"/>
<feature type="signal peptide" evidence="7">
    <location>
        <begin position="1"/>
        <end position="26"/>
    </location>
</feature>
<dbReference type="InterPro" id="IPR002449">
    <property type="entry name" value="Retinol-bd/Purpurin"/>
</dbReference>
<evidence type="ECO:0000256" key="9">
    <source>
        <dbReference type="RuleBase" id="RU003695"/>
    </source>
</evidence>
<gene>
    <name evidence="12" type="primary">LOC116940436</name>
</gene>
<dbReference type="InterPro" id="IPR012674">
    <property type="entry name" value="Calycin"/>
</dbReference>
<protein>
    <submittedName>
        <fullName evidence="12">Purpurin-like</fullName>
    </submittedName>
</protein>
<evidence type="ECO:0000256" key="6">
    <source>
        <dbReference type="ARBA" id="ARBA00023157"/>
    </source>
</evidence>
<dbReference type="PANTHER" id="PTHR11873">
    <property type="entry name" value="RETINOL-BINDING PROTEIN 4"/>
    <property type="match status" value="1"/>
</dbReference>
<feature type="disulfide bond" evidence="8">
    <location>
        <begin position="148"/>
        <end position="157"/>
    </location>
</feature>
<dbReference type="PROSITE" id="PS00213">
    <property type="entry name" value="LIPOCALIN"/>
    <property type="match status" value="1"/>
</dbReference>
<feature type="disulfide bond" evidence="8">
    <location>
        <begin position="30"/>
        <end position="188"/>
    </location>
</feature>
<keyword evidence="5" id="KW-0683">Retinol-binding</keyword>
<keyword evidence="4" id="KW-0964">Secreted</keyword>
<evidence type="ECO:0000256" key="3">
    <source>
        <dbReference type="ARBA" id="ARBA00022448"/>
    </source>
</evidence>
<dbReference type="PRINTS" id="PR00179">
    <property type="entry name" value="LIPOCALIN"/>
</dbReference>
<evidence type="ECO:0000313" key="11">
    <source>
        <dbReference type="Proteomes" id="UP001318040"/>
    </source>
</evidence>
<dbReference type="PANTHER" id="PTHR11873:SF1">
    <property type="entry name" value="PURPURIN"/>
    <property type="match status" value="1"/>
</dbReference>
<keyword evidence="11" id="KW-1185">Reference proteome</keyword>
<dbReference type="SUPFAM" id="SSF50814">
    <property type="entry name" value="Lipocalins"/>
    <property type="match status" value="1"/>
</dbReference>
<evidence type="ECO:0000313" key="12">
    <source>
        <dbReference type="RefSeq" id="XP_032806154.1"/>
    </source>
</evidence>
<dbReference type="Pfam" id="PF00061">
    <property type="entry name" value="Lipocalin"/>
    <property type="match status" value="1"/>
</dbReference>
<evidence type="ECO:0000256" key="2">
    <source>
        <dbReference type="ARBA" id="ARBA00006889"/>
    </source>
</evidence>
<evidence type="ECO:0000256" key="7">
    <source>
        <dbReference type="PIRNR" id="PIRNR036893"/>
    </source>
</evidence>
<keyword evidence="3" id="KW-0813">Transport</keyword>
<dbReference type="PIRSF" id="PIRSF036893">
    <property type="entry name" value="Lipocalin_ApoD"/>
    <property type="match status" value="1"/>
</dbReference>
<dbReference type="Gene3D" id="2.40.128.20">
    <property type="match status" value="1"/>
</dbReference>
<dbReference type="PRINTS" id="PR01174">
    <property type="entry name" value="RETINOLBNDNG"/>
</dbReference>
<comment type="similarity">
    <text evidence="2 7 9">Belongs to the calycin superfamily. Lipocalin family.</text>
</comment>
<evidence type="ECO:0000256" key="4">
    <source>
        <dbReference type="ARBA" id="ARBA00022525"/>
    </source>
</evidence>
<name>A0AAJ7SVB1_PETMA</name>
<keyword evidence="6 8" id="KW-1015">Disulfide bond</keyword>
<proteinExistence type="inferred from homology"/>
<evidence type="ECO:0000256" key="1">
    <source>
        <dbReference type="ARBA" id="ARBA00004613"/>
    </source>
</evidence>
<dbReference type="InterPro" id="IPR022272">
    <property type="entry name" value="Lipocalin_CS"/>
</dbReference>
<dbReference type="InterPro" id="IPR022271">
    <property type="entry name" value="Lipocalin_ApoD"/>
</dbReference>
<comment type="subcellular location">
    <subcellularLocation>
        <location evidence="1">Secreted</location>
    </subcellularLocation>
</comment>
<evidence type="ECO:0000259" key="10">
    <source>
        <dbReference type="Pfam" id="PF00061"/>
    </source>
</evidence>
<dbReference type="GO" id="GO:0005615">
    <property type="term" value="C:extracellular space"/>
    <property type="evidence" value="ECO:0007669"/>
    <property type="project" value="UniProtKB-ARBA"/>
</dbReference>
<evidence type="ECO:0000256" key="5">
    <source>
        <dbReference type="ARBA" id="ARBA00023072"/>
    </source>
</evidence>
<keyword evidence="7" id="KW-0732">Signal</keyword>